<feature type="transmembrane region" description="Helical" evidence="1">
    <location>
        <begin position="103"/>
        <end position="123"/>
    </location>
</feature>
<name>A0A2N5EDR7_9GAMM</name>
<evidence type="ECO:0000313" key="2">
    <source>
        <dbReference type="EMBL" id="PLR40654.1"/>
    </source>
</evidence>
<feature type="transmembrane region" description="Helical" evidence="1">
    <location>
        <begin position="20"/>
        <end position="37"/>
    </location>
</feature>
<dbReference type="RefSeq" id="WP_101815067.1">
    <property type="nucleotide sequence ID" value="NZ_PJZF01000003.1"/>
</dbReference>
<dbReference type="InterPro" id="IPR000462">
    <property type="entry name" value="CDP-OH_P_trans"/>
</dbReference>
<protein>
    <submittedName>
        <fullName evidence="2">Phosphatidylserine synthase</fullName>
    </submittedName>
</protein>
<sequence length="209" mass="22980">MMPKHRRWLMPGKYTDGANLVTAVNVLAGIAALMLVLAQRPGWAIVLVFIAILLDHLDGWLARRFYAHQQEKRAFGKQFDTLADMLNFNVVTALLLFRQFAYAPLLTGIISASIVLFGCIRLAHFTLQTGSGDESAYGLQTPYAAFMITNMLLLNTAGYLPGALVLLMAAIISILQIACVPIRMPNATFCITALSVLFFLNLLICGFPQ</sequence>
<dbReference type="Gene3D" id="1.20.120.1760">
    <property type="match status" value="1"/>
</dbReference>
<dbReference type="GO" id="GO:0008654">
    <property type="term" value="P:phospholipid biosynthetic process"/>
    <property type="evidence" value="ECO:0007669"/>
    <property type="project" value="InterPro"/>
</dbReference>
<dbReference type="GO" id="GO:0016020">
    <property type="term" value="C:membrane"/>
    <property type="evidence" value="ECO:0007669"/>
    <property type="project" value="InterPro"/>
</dbReference>
<dbReference type="OrthoDB" id="9777147at2"/>
<dbReference type="AlphaFoldDB" id="A0A2N5EDR7"/>
<comment type="caution">
    <text evidence="2">The sequence shown here is derived from an EMBL/GenBank/DDBJ whole genome shotgun (WGS) entry which is preliminary data.</text>
</comment>
<reference evidence="2 3" key="1">
    <citation type="submission" date="2017-12" db="EMBL/GenBank/DDBJ databases">
        <title>Characterization of six clinical isolates of Enterochimera gen. nov., a novel genus of the Yersiniaciae family and the three species Enterochimera arupensis sp. nov., Enterochimera coloradensis sp. nov, and Enterochimera californica sp. nov.</title>
        <authorList>
            <person name="Rossi A."/>
            <person name="Fisher M."/>
        </authorList>
    </citation>
    <scope>NUCLEOTIDE SEQUENCE [LARGE SCALE GENOMIC DNA]</scope>
    <source>
        <strain evidence="3">2015-Iso6</strain>
    </source>
</reference>
<dbReference type="Pfam" id="PF01066">
    <property type="entry name" value="CDP-OH_P_transf"/>
    <property type="match status" value="1"/>
</dbReference>
<organism evidence="2 3">
    <name type="scientific">Chimaeribacter californicus</name>
    <dbReference type="NCBI Taxonomy" id="2060067"/>
    <lineage>
        <taxon>Bacteria</taxon>
        <taxon>Pseudomonadati</taxon>
        <taxon>Pseudomonadota</taxon>
        <taxon>Gammaproteobacteria</taxon>
        <taxon>Enterobacterales</taxon>
        <taxon>Yersiniaceae</taxon>
        <taxon>Chimaeribacter</taxon>
    </lineage>
</organism>
<gene>
    <name evidence="2" type="ORF">CYR55_05055</name>
</gene>
<keyword evidence="3" id="KW-1185">Reference proteome</keyword>
<evidence type="ECO:0000313" key="3">
    <source>
        <dbReference type="Proteomes" id="UP000234240"/>
    </source>
</evidence>
<dbReference type="InterPro" id="IPR043130">
    <property type="entry name" value="CDP-OH_PTrfase_TM_dom"/>
</dbReference>
<dbReference type="GO" id="GO:0016780">
    <property type="term" value="F:phosphotransferase activity, for other substituted phosphate groups"/>
    <property type="evidence" value="ECO:0007669"/>
    <property type="project" value="InterPro"/>
</dbReference>
<keyword evidence="1" id="KW-0812">Transmembrane</keyword>
<feature type="transmembrane region" description="Helical" evidence="1">
    <location>
        <begin position="43"/>
        <end position="61"/>
    </location>
</feature>
<dbReference type="Proteomes" id="UP000234240">
    <property type="component" value="Unassembled WGS sequence"/>
</dbReference>
<accession>A0A2N5EDR7</accession>
<keyword evidence="1" id="KW-0472">Membrane</keyword>
<dbReference type="EMBL" id="PJZF01000003">
    <property type="protein sequence ID" value="PLR40654.1"/>
    <property type="molecule type" value="Genomic_DNA"/>
</dbReference>
<evidence type="ECO:0000256" key="1">
    <source>
        <dbReference type="SAM" id="Phobius"/>
    </source>
</evidence>
<keyword evidence="1" id="KW-1133">Transmembrane helix</keyword>
<feature type="transmembrane region" description="Helical" evidence="1">
    <location>
        <begin position="159"/>
        <end position="180"/>
    </location>
</feature>
<feature type="transmembrane region" description="Helical" evidence="1">
    <location>
        <begin position="187"/>
        <end position="204"/>
    </location>
</feature>
<proteinExistence type="predicted"/>